<dbReference type="SMART" id="SM00471">
    <property type="entry name" value="HDc"/>
    <property type="match status" value="1"/>
</dbReference>
<evidence type="ECO:0000313" key="2">
    <source>
        <dbReference type="EMBL" id="MBI5170349.1"/>
    </source>
</evidence>
<evidence type="ECO:0000259" key="1">
    <source>
        <dbReference type="SMART" id="SM00471"/>
    </source>
</evidence>
<dbReference type="InterPro" id="IPR003607">
    <property type="entry name" value="HD/PDEase_dom"/>
</dbReference>
<dbReference type="EMBL" id="JACRIW010000090">
    <property type="protein sequence ID" value="MBI5170349.1"/>
    <property type="molecule type" value="Genomic_DNA"/>
</dbReference>
<comment type="caution">
    <text evidence="2">The sequence shown here is derived from an EMBL/GenBank/DDBJ whole genome shotgun (WGS) entry which is preliminary data.</text>
</comment>
<dbReference type="SUPFAM" id="SSF109604">
    <property type="entry name" value="HD-domain/PDEase-like"/>
    <property type="match status" value="1"/>
</dbReference>
<dbReference type="Pfam" id="PF01966">
    <property type="entry name" value="HD"/>
    <property type="match status" value="1"/>
</dbReference>
<gene>
    <name evidence="2" type="ORF">HZA61_12745</name>
</gene>
<sequence length="241" mass="25697">MSDAPATLAELLDRIAADRVLATLLAEARARDAALATPDPAHDTAHLLRVALWTLRIGAAGVAGAGGADHVDAREAVAAALLHDAVHVPKDSPDRARASELAADFARERLAALGFEGASIARIAAAVRDHSFSRGAVPEDALGCALQDADRLEALGAIGWLRCIATGVRMRAEWFHPDDPWAVARDLDDRRYSVDHLFTKLLGLPATMRTEAGRAEAERRAVFLRAFADQLGEELGVPPTR</sequence>
<dbReference type="PANTHER" id="PTHR33594">
    <property type="entry name" value="SUPERFAMILY HYDROLASE, PUTATIVE (AFU_ORTHOLOGUE AFUA_1G03035)-RELATED"/>
    <property type="match status" value="1"/>
</dbReference>
<feature type="domain" description="HD/PDEase" evidence="1">
    <location>
        <begin position="39"/>
        <end position="164"/>
    </location>
</feature>
<evidence type="ECO:0000313" key="3">
    <source>
        <dbReference type="Proteomes" id="UP000696931"/>
    </source>
</evidence>
<protein>
    <submittedName>
        <fullName evidence="2">HD domain-containing protein</fullName>
    </submittedName>
</protein>
<dbReference type="Proteomes" id="UP000696931">
    <property type="component" value="Unassembled WGS sequence"/>
</dbReference>
<dbReference type="Gene3D" id="1.10.3210.50">
    <property type="match status" value="1"/>
</dbReference>
<accession>A0A933SI60</accession>
<dbReference type="PANTHER" id="PTHR33594:SF1">
    <property type="entry name" value="HD_PDEASE DOMAIN-CONTAINING PROTEIN"/>
    <property type="match status" value="1"/>
</dbReference>
<organism evidence="2 3">
    <name type="scientific">Eiseniibacteriota bacterium</name>
    <dbReference type="NCBI Taxonomy" id="2212470"/>
    <lineage>
        <taxon>Bacteria</taxon>
        <taxon>Candidatus Eiseniibacteriota</taxon>
    </lineage>
</organism>
<dbReference type="AlphaFoldDB" id="A0A933SI60"/>
<name>A0A933SI60_UNCEI</name>
<dbReference type="InterPro" id="IPR006674">
    <property type="entry name" value="HD_domain"/>
</dbReference>
<dbReference type="CDD" id="cd00077">
    <property type="entry name" value="HDc"/>
    <property type="match status" value="1"/>
</dbReference>
<proteinExistence type="predicted"/>
<reference evidence="2" key="1">
    <citation type="submission" date="2020-07" db="EMBL/GenBank/DDBJ databases">
        <title>Huge and variable diversity of episymbiotic CPR bacteria and DPANN archaea in groundwater ecosystems.</title>
        <authorList>
            <person name="He C.Y."/>
            <person name="Keren R."/>
            <person name="Whittaker M."/>
            <person name="Farag I.F."/>
            <person name="Doudna J."/>
            <person name="Cate J.H.D."/>
            <person name="Banfield J.F."/>
        </authorList>
    </citation>
    <scope>NUCLEOTIDE SEQUENCE</scope>
    <source>
        <strain evidence="2">NC_groundwater_1813_Pr3_B-0.1um_71_17</strain>
    </source>
</reference>